<comment type="caution">
    <text evidence="1">The sequence shown here is derived from an EMBL/GenBank/DDBJ whole genome shotgun (WGS) entry which is preliminary data.</text>
</comment>
<organism evidence="1 2">
    <name type="scientific">Punica granatum</name>
    <name type="common">Pomegranate</name>
    <dbReference type="NCBI Taxonomy" id="22663"/>
    <lineage>
        <taxon>Eukaryota</taxon>
        <taxon>Viridiplantae</taxon>
        <taxon>Streptophyta</taxon>
        <taxon>Embryophyta</taxon>
        <taxon>Tracheophyta</taxon>
        <taxon>Spermatophyta</taxon>
        <taxon>Magnoliopsida</taxon>
        <taxon>eudicotyledons</taxon>
        <taxon>Gunneridae</taxon>
        <taxon>Pentapetalae</taxon>
        <taxon>rosids</taxon>
        <taxon>malvids</taxon>
        <taxon>Myrtales</taxon>
        <taxon>Lythraceae</taxon>
        <taxon>Punica</taxon>
    </lineage>
</organism>
<evidence type="ECO:0000313" key="2">
    <source>
        <dbReference type="Proteomes" id="UP000233551"/>
    </source>
</evidence>
<sequence>MATSGELQPRRPRCTSLAEVVLVRTSIGDAPLYVACRGYTSTSFNRGCPSIRRLPRLSQCKLQPRMPQCTSLGNAHHGWMMSEVVSLRALNLNAPVLIVDVTRGGQLVQSSPLTVSYRQCQLREYLRAEPLLYQSIREEVREEFSQRREPVHHSSPMAGVSL</sequence>
<accession>A0A2I0JX49</accession>
<protein>
    <submittedName>
        <fullName evidence="1">Uncharacterized protein</fullName>
    </submittedName>
</protein>
<dbReference type="EMBL" id="PGOL01001149">
    <property type="protein sequence ID" value="PKI60440.1"/>
    <property type="molecule type" value="Genomic_DNA"/>
</dbReference>
<reference evidence="1 2" key="1">
    <citation type="submission" date="2017-11" db="EMBL/GenBank/DDBJ databases">
        <title>De-novo sequencing of pomegranate (Punica granatum L.) genome.</title>
        <authorList>
            <person name="Akparov Z."/>
            <person name="Amiraslanov A."/>
            <person name="Hajiyeva S."/>
            <person name="Abbasov M."/>
            <person name="Kaur K."/>
            <person name="Hamwieh A."/>
            <person name="Solovyev V."/>
            <person name="Salamov A."/>
            <person name="Braich B."/>
            <person name="Kosarev P."/>
            <person name="Mahmoud A."/>
            <person name="Hajiyev E."/>
            <person name="Babayeva S."/>
            <person name="Izzatullayeva V."/>
            <person name="Mammadov A."/>
            <person name="Mammadov A."/>
            <person name="Sharifova S."/>
            <person name="Ojaghi J."/>
            <person name="Eynullazada K."/>
            <person name="Bayramov B."/>
            <person name="Abdulazimova A."/>
            <person name="Shahmuradov I."/>
        </authorList>
    </citation>
    <scope>NUCLEOTIDE SEQUENCE [LARGE SCALE GENOMIC DNA]</scope>
    <source>
        <strain evidence="2">cv. AG2017</strain>
        <tissue evidence="1">Leaf</tissue>
    </source>
</reference>
<keyword evidence="2" id="KW-1185">Reference proteome</keyword>
<proteinExistence type="predicted"/>
<dbReference type="AlphaFoldDB" id="A0A2I0JX49"/>
<evidence type="ECO:0000313" key="1">
    <source>
        <dbReference type="EMBL" id="PKI60440.1"/>
    </source>
</evidence>
<name>A0A2I0JX49_PUNGR</name>
<dbReference type="Proteomes" id="UP000233551">
    <property type="component" value="Unassembled WGS sequence"/>
</dbReference>
<gene>
    <name evidence="1" type="ORF">CRG98_019181</name>
</gene>